<dbReference type="STRING" id="5364.A0A5C3N1J9"/>
<dbReference type="PANTHER" id="PTHR10333">
    <property type="entry name" value="INHIBITOR OF GROWTH PROTEIN"/>
    <property type="match status" value="1"/>
</dbReference>
<dbReference type="CDD" id="cd15505">
    <property type="entry name" value="PHD_ING"/>
    <property type="match status" value="1"/>
</dbReference>
<evidence type="ECO:0000256" key="1">
    <source>
        <dbReference type="ARBA" id="ARBA00004123"/>
    </source>
</evidence>
<dbReference type="InterPro" id="IPR011011">
    <property type="entry name" value="Znf_FYVE_PHD"/>
</dbReference>
<evidence type="ECO:0000256" key="5">
    <source>
        <dbReference type="ARBA" id="ARBA00022833"/>
    </source>
</evidence>
<keyword evidence="4" id="KW-0863">Zinc-finger</keyword>
<comment type="subcellular location">
    <subcellularLocation>
        <location evidence="1">Nucleus</location>
    </subcellularLocation>
</comment>
<dbReference type="OrthoDB" id="2659442at2759"/>
<feature type="region of interest" description="Disordered" evidence="7">
    <location>
        <begin position="1042"/>
        <end position="1082"/>
    </location>
</feature>
<dbReference type="GO" id="GO:0005634">
    <property type="term" value="C:nucleus"/>
    <property type="evidence" value="ECO:0007669"/>
    <property type="project" value="UniProtKB-SubCell"/>
</dbReference>
<evidence type="ECO:0000259" key="8">
    <source>
        <dbReference type="SMART" id="SM00249"/>
    </source>
</evidence>
<dbReference type="EMBL" id="ML213512">
    <property type="protein sequence ID" value="TFK50912.1"/>
    <property type="molecule type" value="Genomic_DNA"/>
</dbReference>
<evidence type="ECO:0000313" key="10">
    <source>
        <dbReference type="Proteomes" id="UP000305948"/>
    </source>
</evidence>
<feature type="compositionally biased region" description="Low complexity" evidence="7">
    <location>
        <begin position="1590"/>
        <end position="1601"/>
    </location>
</feature>
<feature type="region of interest" description="Disordered" evidence="7">
    <location>
        <begin position="1589"/>
        <end position="1620"/>
    </location>
</feature>
<evidence type="ECO:0000313" key="9">
    <source>
        <dbReference type="EMBL" id="TFK50912.1"/>
    </source>
</evidence>
<dbReference type="InterPro" id="IPR013083">
    <property type="entry name" value="Znf_RING/FYVE/PHD"/>
</dbReference>
<evidence type="ECO:0000256" key="6">
    <source>
        <dbReference type="ARBA" id="ARBA00023242"/>
    </source>
</evidence>
<comment type="similarity">
    <text evidence="2">Belongs to the ING family.</text>
</comment>
<organism evidence="9 10">
    <name type="scientific">Heliocybe sulcata</name>
    <dbReference type="NCBI Taxonomy" id="5364"/>
    <lineage>
        <taxon>Eukaryota</taxon>
        <taxon>Fungi</taxon>
        <taxon>Dikarya</taxon>
        <taxon>Basidiomycota</taxon>
        <taxon>Agaricomycotina</taxon>
        <taxon>Agaricomycetes</taxon>
        <taxon>Gloeophyllales</taxon>
        <taxon>Gloeophyllaceae</taxon>
        <taxon>Heliocybe</taxon>
    </lineage>
</organism>
<feature type="domain" description="Zinc finger PHD-type" evidence="8">
    <location>
        <begin position="1664"/>
        <end position="1708"/>
    </location>
</feature>
<keyword evidence="5" id="KW-0862">Zinc</keyword>
<feature type="compositionally biased region" description="Polar residues" evidence="7">
    <location>
        <begin position="68"/>
        <end position="87"/>
    </location>
</feature>
<evidence type="ECO:0000256" key="3">
    <source>
        <dbReference type="ARBA" id="ARBA00022723"/>
    </source>
</evidence>
<name>A0A5C3N1J9_9AGAM</name>
<feature type="region of interest" description="Disordered" evidence="7">
    <location>
        <begin position="68"/>
        <end position="114"/>
    </location>
</feature>
<evidence type="ECO:0000256" key="7">
    <source>
        <dbReference type="SAM" id="MobiDB-lite"/>
    </source>
</evidence>
<keyword evidence="10" id="KW-1185">Reference proteome</keyword>
<dbReference type="GO" id="GO:0008270">
    <property type="term" value="F:zinc ion binding"/>
    <property type="evidence" value="ECO:0007669"/>
    <property type="project" value="UniProtKB-KW"/>
</dbReference>
<reference evidence="9 10" key="1">
    <citation type="journal article" date="2019" name="Nat. Ecol. Evol.">
        <title>Megaphylogeny resolves global patterns of mushroom evolution.</title>
        <authorList>
            <person name="Varga T."/>
            <person name="Krizsan K."/>
            <person name="Foldi C."/>
            <person name="Dima B."/>
            <person name="Sanchez-Garcia M."/>
            <person name="Sanchez-Ramirez S."/>
            <person name="Szollosi G.J."/>
            <person name="Szarkandi J.G."/>
            <person name="Papp V."/>
            <person name="Albert L."/>
            <person name="Andreopoulos W."/>
            <person name="Angelini C."/>
            <person name="Antonin V."/>
            <person name="Barry K.W."/>
            <person name="Bougher N.L."/>
            <person name="Buchanan P."/>
            <person name="Buyck B."/>
            <person name="Bense V."/>
            <person name="Catcheside P."/>
            <person name="Chovatia M."/>
            <person name="Cooper J."/>
            <person name="Damon W."/>
            <person name="Desjardin D."/>
            <person name="Finy P."/>
            <person name="Geml J."/>
            <person name="Haridas S."/>
            <person name="Hughes K."/>
            <person name="Justo A."/>
            <person name="Karasinski D."/>
            <person name="Kautmanova I."/>
            <person name="Kiss B."/>
            <person name="Kocsube S."/>
            <person name="Kotiranta H."/>
            <person name="LaButti K.M."/>
            <person name="Lechner B.E."/>
            <person name="Liimatainen K."/>
            <person name="Lipzen A."/>
            <person name="Lukacs Z."/>
            <person name="Mihaltcheva S."/>
            <person name="Morgado L.N."/>
            <person name="Niskanen T."/>
            <person name="Noordeloos M.E."/>
            <person name="Ohm R.A."/>
            <person name="Ortiz-Santana B."/>
            <person name="Ovrebo C."/>
            <person name="Racz N."/>
            <person name="Riley R."/>
            <person name="Savchenko A."/>
            <person name="Shiryaev A."/>
            <person name="Soop K."/>
            <person name="Spirin V."/>
            <person name="Szebenyi C."/>
            <person name="Tomsovsky M."/>
            <person name="Tulloss R.E."/>
            <person name="Uehling J."/>
            <person name="Grigoriev I.V."/>
            <person name="Vagvolgyi C."/>
            <person name="Papp T."/>
            <person name="Martin F.M."/>
            <person name="Miettinen O."/>
            <person name="Hibbett D.S."/>
            <person name="Nagy L.G."/>
        </authorList>
    </citation>
    <scope>NUCLEOTIDE SEQUENCE [LARGE SCALE GENOMIC DNA]</scope>
    <source>
        <strain evidence="9 10">OMC1185</strain>
    </source>
</reference>
<dbReference type="GO" id="GO:0000785">
    <property type="term" value="C:chromatin"/>
    <property type="evidence" value="ECO:0007669"/>
    <property type="project" value="UniProtKB-ARBA"/>
</dbReference>
<sequence>MTHGRKKKANAALDLASRWCDICGRHITVGTGGDANWEHHLRSKNHADNDKLNGPKFKKLTAWFTHPQSSRNVSASSSTLTDNGTTDRQQDTIDVDSRSDACSSDTAMDVDGLPSLMTSMTGDPVGEQSGPPSASLVERIRVLAADLPPTIPLATKEDSLAAFSTDPVGTFRAGDVEDPWEMVNTMLHSVLGYAATIHTILPMIRRGPLGVEALCTWLERCFQELNIDPVLVESRLEVVCQALRKCLAPSICHTDKSTDSTRSSLITSYSTGDTPAYDRTELSCLTRCPGLELEMPKGALPYGVYPFGLHTIQSLPWNTLVTNKQLFLISTHCRGVAALENGHAFPCRKCRELSKHDALLGIRDRIANGCHDSLKHAYRSHFQLVDVVHCCQNQVDTLRFGGLNMGRKLTVKCRTMGLANRILMEIARGDIPSVSRKLRVALRNGTGLMGVLEKFVAAVERLSTTTDPIEADLHRMYLFAKLGGAQVARIAQHSLNLPLARTATRRLDVHPLCASPSYPTPDDIHHNLSIVFPPKVEDVNPHPFEEAVTMFADELKLEERLRWDAATNNILGVCREHSKLVSLEFRSMLQADALHEALRNTSLPEHDRVHLATEATVIAVRVLSDNARQNAARPIIVSGTCKRENVQAQHSLLLNAINTFDAHECGQRRRLYSIATDGDSRRHRAVALLTLQHSLTSASLIYQHLHPLPLFNLLCGEDDLTGDLDYKHVIKRFRNTLLRGRGITIDGISITRAILAQHLLREGQEHCHIHSLLSPNDKQDVTLAYTLLLSISDFDYDPESSQGSPAFLEARRVLALLGHMYRYILEAYTDVQLDLSGQLESLSAAAHLCLALYAENKGGFVPVQLYYDVMTMIKNAYFCVAKAMSANPNGKFYLILLGTDSLETLFGIVRTMVGNDTNADQLQLSSRLTTASLCSSLLQLHPEWDQGPRRLKLLTLRSGDGVVARKYDHINPSSWKGDVSLNRVVLLTSWQLGKHKAVKALQQCRFTPPFEKMESSGSFDILCPFGQDKVVLIGGICAGEREEDVEEQDETGITLQGSPVAVTDPTEIQPGYGAPEKSAVNQDEDVEPDLEDLVSSEMPMVVNPQEPGDTTMCATYSAWIPMDAGVPDLANRQHKARILRMYSKPMSIQSSKDRLRRINGLSAYNESTARTLVCSYDEGLSLLDIHSPVLTLVRCNGRVFLAAALVIDIRINNETVQTVPCSDLREPSVRVRVQIMHLAQRSRAQLESVDAARNTSTEEWEWTSEFEQLPRVSSSRELEGRWVEVVNPELKPSTRKTQDSAPTYIFDSESLKAASLLLYERLKQEIDDLPKLPLTLTFPYRSFDEKACFLCDVDVDSQDSRNEEHRCHLCPWLVIDKGPKLIEHISLHLLFDAQILHADSPCGLCLNLGNLCRIRLCKGPSGKDIIDMQHSQCRNLYKVQLTSAGKCTKTSPCTNVPTVCPACPTPSDAIWKYNFDAHFDTVHPRVDKERHRAAFAISDAERDSMRERYKTKPRKQCAKAKRVVALPISEAHSSRVVMRAPDTRSLEETDPTVYDFFGSSMPLSPSVTSCDIPTTSNAGLDQAVIAGPPSQATTATEQSTTGHDDAEDFRAPAPSKRTAADAEINEPDIAALVNVEYSQQCESVTSTGRNAAPPERDDADRDEFCWCRGPEEGDMVKCDGPDCSGWFHFECVDLLEEPSGAWFCSDTCESKARLNLKIRVPSLGSRKKQRTN</sequence>
<proteinExistence type="inferred from homology"/>
<dbReference type="SMART" id="SM00249">
    <property type="entry name" value="PHD"/>
    <property type="match status" value="1"/>
</dbReference>
<dbReference type="Proteomes" id="UP000305948">
    <property type="component" value="Unassembled WGS sequence"/>
</dbReference>
<keyword evidence="6" id="KW-0539">Nucleus</keyword>
<keyword evidence="3" id="KW-0479">Metal-binding</keyword>
<dbReference type="SUPFAM" id="SSF57903">
    <property type="entry name" value="FYVE/PHD zinc finger"/>
    <property type="match status" value="1"/>
</dbReference>
<gene>
    <name evidence="9" type="ORF">OE88DRAFT_1747795</name>
</gene>
<evidence type="ECO:0000256" key="4">
    <source>
        <dbReference type="ARBA" id="ARBA00022771"/>
    </source>
</evidence>
<evidence type="ECO:0000256" key="2">
    <source>
        <dbReference type="ARBA" id="ARBA00010210"/>
    </source>
</evidence>
<dbReference type="Gene3D" id="3.30.40.10">
    <property type="entry name" value="Zinc/RING finger domain, C3HC4 (zinc finger)"/>
    <property type="match status" value="1"/>
</dbReference>
<dbReference type="InterPro" id="IPR001965">
    <property type="entry name" value="Znf_PHD"/>
</dbReference>
<protein>
    <recommendedName>
        <fullName evidence="8">Zinc finger PHD-type domain-containing protein</fullName>
    </recommendedName>
</protein>
<feature type="compositionally biased region" description="Basic and acidic residues" evidence="7">
    <location>
        <begin position="88"/>
        <end position="99"/>
    </location>
</feature>
<accession>A0A5C3N1J9</accession>
<dbReference type="InterPro" id="IPR028651">
    <property type="entry name" value="ING_fam"/>
</dbReference>